<dbReference type="GO" id="GO:0000976">
    <property type="term" value="F:transcription cis-regulatory region binding"/>
    <property type="evidence" value="ECO:0007669"/>
    <property type="project" value="TreeGrafter"/>
</dbReference>
<dbReference type="PANTHER" id="PTHR30055">
    <property type="entry name" value="HTH-TYPE TRANSCRIPTIONAL REGULATOR RUTR"/>
    <property type="match status" value="1"/>
</dbReference>
<feature type="DNA-binding region" description="H-T-H motif" evidence="4">
    <location>
        <begin position="33"/>
        <end position="52"/>
    </location>
</feature>
<evidence type="ECO:0000256" key="3">
    <source>
        <dbReference type="ARBA" id="ARBA00023163"/>
    </source>
</evidence>
<dbReference type="Proteomes" id="UP000186218">
    <property type="component" value="Unassembled WGS sequence"/>
</dbReference>
<accession>A0A1N7H6I1</accession>
<dbReference type="SUPFAM" id="SSF46689">
    <property type="entry name" value="Homeodomain-like"/>
    <property type="match status" value="1"/>
</dbReference>
<dbReference type="PANTHER" id="PTHR30055:SF174">
    <property type="entry name" value="TRANSCRIPTIONAL REGULATORY PROTEIN (PROBABLY TETR-FAMILY)-RELATED"/>
    <property type="match status" value="1"/>
</dbReference>
<dbReference type="PRINTS" id="PR00455">
    <property type="entry name" value="HTHTETR"/>
</dbReference>
<dbReference type="GO" id="GO:0045892">
    <property type="term" value="P:negative regulation of DNA-templated transcription"/>
    <property type="evidence" value="ECO:0007669"/>
    <property type="project" value="UniProtKB-ARBA"/>
</dbReference>
<dbReference type="OrthoDB" id="8479950at2"/>
<evidence type="ECO:0000256" key="4">
    <source>
        <dbReference type="PROSITE-ProRule" id="PRU00335"/>
    </source>
</evidence>
<evidence type="ECO:0000256" key="2">
    <source>
        <dbReference type="ARBA" id="ARBA00023125"/>
    </source>
</evidence>
<dbReference type="InterPro" id="IPR001647">
    <property type="entry name" value="HTH_TetR"/>
</dbReference>
<gene>
    <name evidence="6" type="ORF">SAMN05445060_3597</name>
</gene>
<dbReference type="InterPro" id="IPR009057">
    <property type="entry name" value="Homeodomain-like_sf"/>
</dbReference>
<feature type="domain" description="HTH tetR-type" evidence="5">
    <location>
        <begin position="10"/>
        <end position="70"/>
    </location>
</feature>
<dbReference type="InterPro" id="IPR050109">
    <property type="entry name" value="HTH-type_TetR-like_transc_reg"/>
</dbReference>
<keyword evidence="3" id="KW-0804">Transcription</keyword>
<dbReference type="PROSITE" id="PS50977">
    <property type="entry name" value="HTH_TETR_2"/>
    <property type="match status" value="1"/>
</dbReference>
<dbReference type="STRING" id="1344003.SAMN05445060_3597"/>
<dbReference type="RefSeq" id="WP_076482364.1">
    <property type="nucleotide sequence ID" value="NZ_FTNT01000012.1"/>
</dbReference>
<dbReference type="EMBL" id="FTNT01000012">
    <property type="protein sequence ID" value="SIS20383.1"/>
    <property type="molecule type" value="Genomic_DNA"/>
</dbReference>
<evidence type="ECO:0000256" key="1">
    <source>
        <dbReference type="ARBA" id="ARBA00023015"/>
    </source>
</evidence>
<dbReference type="GO" id="GO:0003700">
    <property type="term" value="F:DNA-binding transcription factor activity"/>
    <property type="evidence" value="ECO:0007669"/>
    <property type="project" value="TreeGrafter"/>
</dbReference>
<name>A0A1N7H6I1_9NOCA</name>
<sequence>MVTSYRMSPTARRGQLLDTAQQLFTSEPFEDVSMSQIATRAGVTRALVYHYFPTKAELFAAIWSRSHDTLGATVDFDRAGTVRDGLVSTLAAHLDFYERHLPLVLIANRSSIAATPVVREPLDATFATLCTAVLDAASASGTERRLAQTAFLGWIGFVREATLASLVDNTITPAENLDMCVTALDATVGAHVDLRVVPAHPR</sequence>
<dbReference type="Pfam" id="PF00440">
    <property type="entry name" value="TetR_N"/>
    <property type="match status" value="1"/>
</dbReference>
<keyword evidence="7" id="KW-1185">Reference proteome</keyword>
<dbReference type="Gene3D" id="1.10.357.10">
    <property type="entry name" value="Tetracycline Repressor, domain 2"/>
    <property type="match status" value="1"/>
</dbReference>
<keyword evidence="1" id="KW-0805">Transcription regulation</keyword>
<organism evidence="6 7">
    <name type="scientific">Williamsia sterculiae</name>
    <dbReference type="NCBI Taxonomy" id="1344003"/>
    <lineage>
        <taxon>Bacteria</taxon>
        <taxon>Bacillati</taxon>
        <taxon>Actinomycetota</taxon>
        <taxon>Actinomycetes</taxon>
        <taxon>Mycobacteriales</taxon>
        <taxon>Nocardiaceae</taxon>
        <taxon>Williamsia</taxon>
    </lineage>
</organism>
<evidence type="ECO:0000313" key="6">
    <source>
        <dbReference type="EMBL" id="SIS20383.1"/>
    </source>
</evidence>
<evidence type="ECO:0000259" key="5">
    <source>
        <dbReference type="PROSITE" id="PS50977"/>
    </source>
</evidence>
<reference evidence="6 7" key="1">
    <citation type="submission" date="2017-01" db="EMBL/GenBank/DDBJ databases">
        <authorList>
            <person name="Mah S.A."/>
            <person name="Swanson W.J."/>
            <person name="Moy G.W."/>
            <person name="Vacquier V.D."/>
        </authorList>
    </citation>
    <scope>NUCLEOTIDE SEQUENCE [LARGE SCALE GENOMIC DNA]</scope>
    <source>
        <strain evidence="6 7">CPCC 203464</strain>
    </source>
</reference>
<dbReference type="FunFam" id="1.10.10.60:FF:000141">
    <property type="entry name" value="TetR family transcriptional regulator"/>
    <property type="match status" value="1"/>
</dbReference>
<dbReference type="AlphaFoldDB" id="A0A1N7H6I1"/>
<proteinExistence type="predicted"/>
<protein>
    <submittedName>
        <fullName evidence="6">Transcriptional regulator, TetR family</fullName>
    </submittedName>
</protein>
<evidence type="ECO:0000313" key="7">
    <source>
        <dbReference type="Proteomes" id="UP000186218"/>
    </source>
</evidence>
<keyword evidence="2 4" id="KW-0238">DNA-binding</keyword>